<evidence type="ECO:0008006" key="3">
    <source>
        <dbReference type="Google" id="ProtNLM"/>
    </source>
</evidence>
<accession>A0A2Z6I7J3</accession>
<evidence type="ECO:0000313" key="1">
    <source>
        <dbReference type="EMBL" id="BBF22451.1"/>
    </source>
</evidence>
<protein>
    <recommendedName>
        <fullName evidence="3">DUF697 domain-containing protein</fullName>
    </recommendedName>
</protein>
<dbReference type="KEGG" id="sutt:SUTMEG_03420"/>
<dbReference type="Proteomes" id="UP000271003">
    <property type="component" value="Chromosome"/>
</dbReference>
<dbReference type="EMBL" id="AP018786">
    <property type="protein sequence ID" value="BBF22451.1"/>
    <property type="molecule type" value="Genomic_DNA"/>
</dbReference>
<dbReference type="AlphaFoldDB" id="A0A2Z6I7J3"/>
<name>A0A2Z6I7J3_9BURK</name>
<keyword evidence="2" id="KW-1185">Reference proteome</keyword>
<proteinExistence type="predicted"/>
<organism evidence="1 2">
    <name type="scientific">Sutterella megalosphaeroides</name>
    <dbReference type="NCBI Taxonomy" id="2494234"/>
    <lineage>
        <taxon>Bacteria</taxon>
        <taxon>Pseudomonadati</taxon>
        <taxon>Pseudomonadota</taxon>
        <taxon>Betaproteobacteria</taxon>
        <taxon>Burkholderiales</taxon>
        <taxon>Sutterellaceae</taxon>
        <taxon>Sutterella</taxon>
    </lineage>
</organism>
<gene>
    <name evidence="1" type="ORF">SUTMEG_03420</name>
</gene>
<evidence type="ECO:0000313" key="2">
    <source>
        <dbReference type="Proteomes" id="UP000271003"/>
    </source>
</evidence>
<reference evidence="1 2" key="1">
    <citation type="journal article" date="2018" name="Int. J. Syst. Evol. Microbiol.">
        <title>Mesosutterella multiformis gen. nov., sp. nov., a member of the family Sutterellaceae and Sutterella megalosphaeroides sp. nov., isolated from human faeces.</title>
        <authorList>
            <person name="Sakamoto M."/>
            <person name="Ikeyama N."/>
            <person name="Kunihiro T."/>
            <person name="Iino T."/>
            <person name="Yuki M."/>
            <person name="Ohkuma M."/>
        </authorList>
    </citation>
    <scope>NUCLEOTIDE SEQUENCE [LARGE SCALE GENOMIC DNA]</scope>
    <source>
        <strain evidence="1 2">6FBBBH3</strain>
    </source>
</reference>
<sequence>MRRRALLAAGAAGVAPPGVDVLVDAASLADLLARINQLFLLAPEDAAKLSTEERIAVAQALDDVGARFAGRSLSGLLVLEALKAAGARWAGARVASWVPVAGRVAAASLSYYLFHRLGTEHINECLRVRTVAALRLGRPDDF</sequence>